<dbReference type="AlphaFoldDB" id="A0A7X0EWE0"/>
<gene>
    <name evidence="1" type="ORF">FHU36_000733</name>
</gene>
<keyword evidence="2" id="KW-1185">Reference proteome</keyword>
<protein>
    <recommendedName>
        <fullName evidence="3">LysR substrate-binding domain-containing protein</fullName>
    </recommendedName>
</protein>
<comment type="caution">
    <text evidence="1">The sequence shown here is derived from an EMBL/GenBank/DDBJ whole genome shotgun (WGS) entry which is preliminary data.</text>
</comment>
<dbReference type="RefSeq" id="WP_185084866.1">
    <property type="nucleotide sequence ID" value="NZ_JACHJB010000001.1"/>
</dbReference>
<accession>A0A7X0EWE0</accession>
<organism evidence="1 2">
    <name type="scientific">Nonomuraea muscovyensis</name>
    <dbReference type="NCBI Taxonomy" id="1124761"/>
    <lineage>
        <taxon>Bacteria</taxon>
        <taxon>Bacillati</taxon>
        <taxon>Actinomycetota</taxon>
        <taxon>Actinomycetes</taxon>
        <taxon>Streptosporangiales</taxon>
        <taxon>Streptosporangiaceae</taxon>
        <taxon>Nonomuraea</taxon>
    </lineage>
</organism>
<evidence type="ECO:0000313" key="1">
    <source>
        <dbReference type="EMBL" id="MBB6344224.1"/>
    </source>
</evidence>
<dbReference type="EMBL" id="JACHJB010000001">
    <property type="protein sequence ID" value="MBB6344224.1"/>
    <property type="molecule type" value="Genomic_DNA"/>
</dbReference>
<sequence>MALPALRRQGIAMPDPAGAAEWRGYLTRLADRFGIPLRFNAPAIGQSHLVEQFLREKTAVGLGEMSIDAAGSGLRRIPIVEPAILLPW</sequence>
<dbReference type="Proteomes" id="UP000583800">
    <property type="component" value="Unassembled WGS sequence"/>
</dbReference>
<evidence type="ECO:0008006" key="3">
    <source>
        <dbReference type="Google" id="ProtNLM"/>
    </source>
</evidence>
<evidence type="ECO:0000313" key="2">
    <source>
        <dbReference type="Proteomes" id="UP000583800"/>
    </source>
</evidence>
<name>A0A7X0EWE0_9ACTN</name>
<proteinExistence type="predicted"/>
<reference evidence="1 2" key="1">
    <citation type="submission" date="2020-08" db="EMBL/GenBank/DDBJ databases">
        <title>Sequencing the genomes of 1000 actinobacteria strains.</title>
        <authorList>
            <person name="Klenk H.-P."/>
        </authorList>
    </citation>
    <scope>NUCLEOTIDE SEQUENCE [LARGE SCALE GENOMIC DNA]</scope>
    <source>
        <strain evidence="1 2">DSM 45913</strain>
    </source>
</reference>